<evidence type="ECO:0000313" key="2">
    <source>
        <dbReference type="WBParaSite" id="nRc.2.0.1.t33111-RA"/>
    </source>
</evidence>
<organism evidence="1 2">
    <name type="scientific">Romanomermis culicivorax</name>
    <name type="common">Nematode worm</name>
    <dbReference type="NCBI Taxonomy" id="13658"/>
    <lineage>
        <taxon>Eukaryota</taxon>
        <taxon>Metazoa</taxon>
        <taxon>Ecdysozoa</taxon>
        <taxon>Nematoda</taxon>
        <taxon>Enoplea</taxon>
        <taxon>Dorylaimia</taxon>
        <taxon>Mermithida</taxon>
        <taxon>Mermithoidea</taxon>
        <taxon>Mermithidae</taxon>
        <taxon>Romanomermis</taxon>
    </lineage>
</organism>
<dbReference type="WBParaSite" id="nRc.2.0.1.t33111-RA">
    <property type="protein sequence ID" value="nRc.2.0.1.t33111-RA"/>
    <property type="gene ID" value="nRc.2.0.1.g33111"/>
</dbReference>
<dbReference type="AlphaFoldDB" id="A0A915K333"/>
<dbReference type="Proteomes" id="UP000887565">
    <property type="component" value="Unplaced"/>
</dbReference>
<accession>A0A915K333</accession>
<protein>
    <submittedName>
        <fullName evidence="2">Uncharacterized protein</fullName>
    </submittedName>
</protein>
<keyword evidence="1" id="KW-1185">Reference proteome</keyword>
<sequence>MCSEIRMVTAAVTVAVKSAQNSAKLIEMPQDLWSIHGKNTVDNLTLKDLKVGATISWWLNRKIIRYNATVAERWWLKRHIPPAEKYFITNDEFYLSDFGVTNLSKATRSD</sequence>
<proteinExistence type="predicted"/>
<name>A0A915K333_ROMCU</name>
<evidence type="ECO:0000313" key="1">
    <source>
        <dbReference type="Proteomes" id="UP000887565"/>
    </source>
</evidence>
<reference evidence="2" key="1">
    <citation type="submission" date="2022-11" db="UniProtKB">
        <authorList>
            <consortium name="WormBaseParasite"/>
        </authorList>
    </citation>
    <scope>IDENTIFICATION</scope>
</reference>